<dbReference type="KEGG" id="vg:16205383"/>
<accession>M4W9Q8</accession>
<proteinExistence type="predicted"/>
<dbReference type="RefSeq" id="YP_008060122.1">
    <property type="nucleotide sequence ID" value="NC_021336.1"/>
</dbReference>
<dbReference type="GeneID" id="16205383"/>
<sequence>MFEMEPQQVMNFVVNNGFAMFVAYYFMNTVTKVLQQNTVALGELKTTNDMILKKLDDLEVSK</sequence>
<protein>
    <submittedName>
        <fullName evidence="2">Uncharacterized protein</fullName>
    </submittedName>
</protein>
<keyword evidence="3" id="KW-1185">Reference proteome</keyword>
<feature type="transmembrane region" description="Helical" evidence="1">
    <location>
        <begin position="9"/>
        <end position="27"/>
    </location>
</feature>
<keyword evidence="1" id="KW-1133">Transmembrane helix</keyword>
<evidence type="ECO:0000313" key="3">
    <source>
        <dbReference type="Proteomes" id="UP000012167"/>
    </source>
</evidence>
<keyword evidence="1" id="KW-0812">Transmembrane</keyword>
<evidence type="ECO:0000313" key="2">
    <source>
        <dbReference type="EMBL" id="AGI10623.1"/>
    </source>
</evidence>
<dbReference type="EMBL" id="KC685370">
    <property type="protein sequence ID" value="AGI10623.1"/>
    <property type="molecule type" value="Genomic_DNA"/>
</dbReference>
<gene>
    <name evidence="2" type="ORF">mgb1_034</name>
</gene>
<organism evidence="2 3">
    <name type="scientific">Bacillus phage MG-B1</name>
    <dbReference type="NCBI Taxonomy" id="1309583"/>
    <lineage>
        <taxon>Viruses</taxon>
        <taxon>Duplodnaviria</taxon>
        <taxon>Heunggongvirae</taxon>
        <taxon>Uroviricota</taxon>
        <taxon>Caudoviricetes</taxon>
        <taxon>Salasmaviridae</taxon>
        <taxon>Northropvirinae</taxon>
        <taxon>Klosterneuburgvirus</taxon>
        <taxon>Klosterneuburgvirus MGB1</taxon>
    </lineage>
</organism>
<dbReference type="Proteomes" id="UP000012167">
    <property type="component" value="Segment"/>
</dbReference>
<reference evidence="2 3" key="1">
    <citation type="journal article" date="2013" name="Genome Announc.">
        <title>Complete Genome Sequence of the Novel Phage MG-B1 Infecting Bacillus weihenstephanensis.</title>
        <authorList>
            <person name="Redondo R.A."/>
            <person name="Kupczok A."/>
            <person name="Stift G."/>
            <person name="Bollback J.P."/>
        </authorList>
    </citation>
    <scope>NUCLEOTIDE SEQUENCE [LARGE SCALE GENOMIC DNA]</scope>
</reference>
<keyword evidence="1" id="KW-0472">Membrane</keyword>
<name>M4W9Q8_9CAUD</name>
<evidence type="ECO:0000256" key="1">
    <source>
        <dbReference type="SAM" id="Phobius"/>
    </source>
</evidence>